<evidence type="ECO:0000313" key="10">
    <source>
        <dbReference type="Proteomes" id="UP000596660"/>
    </source>
</evidence>
<comment type="similarity">
    <text evidence="2 8">Belongs to the glycosyl hydrolase 28 family.</text>
</comment>
<organism evidence="9 10">
    <name type="scientific">Chenopodium quinoa</name>
    <name type="common">Quinoa</name>
    <dbReference type="NCBI Taxonomy" id="63459"/>
    <lineage>
        <taxon>Eukaryota</taxon>
        <taxon>Viridiplantae</taxon>
        <taxon>Streptophyta</taxon>
        <taxon>Embryophyta</taxon>
        <taxon>Tracheophyta</taxon>
        <taxon>Spermatophyta</taxon>
        <taxon>Magnoliopsida</taxon>
        <taxon>eudicotyledons</taxon>
        <taxon>Gunneridae</taxon>
        <taxon>Pentapetalae</taxon>
        <taxon>Caryophyllales</taxon>
        <taxon>Chenopodiaceae</taxon>
        <taxon>Chenopodioideae</taxon>
        <taxon>Atripliceae</taxon>
        <taxon>Chenopodium</taxon>
    </lineage>
</organism>
<dbReference type="SUPFAM" id="SSF51126">
    <property type="entry name" value="Pectin lyase-like"/>
    <property type="match status" value="1"/>
</dbReference>
<evidence type="ECO:0000256" key="4">
    <source>
        <dbReference type="ARBA" id="ARBA00022525"/>
    </source>
</evidence>
<comment type="subcellular location">
    <subcellularLocation>
        <location evidence="1">Secreted</location>
        <location evidence="1">Cell wall</location>
    </subcellularLocation>
</comment>
<keyword evidence="3" id="KW-0134">Cell wall</keyword>
<proteinExistence type="inferred from homology"/>
<dbReference type="EnsemblPlants" id="AUR62000257-RA">
    <property type="protein sequence ID" value="AUR62000257-RA:cds"/>
    <property type="gene ID" value="AUR62000257"/>
</dbReference>
<evidence type="ECO:0000313" key="9">
    <source>
        <dbReference type="EnsemblPlants" id="AUR62000257-RA:cds"/>
    </source>
</evidence>
<dbReference type="PANTHER" id="PTHR31375">
    <property type="match status" value="1"/>
</dbReference>
<dbReference type="InterPro" id="IPR011050">
    <property type="entry name" value="Pectin_lyase_fold/virulence"/>
</dbReference>
<evidence type="ECO:0000256" key="2">
    <source>
        <dbReference type="ARBA" id="ARBA00008834"/>
    </source>
</evidence>
<dbReference type="Pfam" id="PF00295">
    <property type="entry name" value="Glyco_hydro_28"/>
    <property type="match status" value="1"/>
</dbReference>
<reference evidence="9" key="2">
    <citation type="submission" date="2021-03" db="UniProtKB">
        <authorList>
            <consortium name="EnsemblPlants"/>
        </authorList>
    </citation>
    <scope>IDENTIFICATION</scope>
</reference>
<keyword evidence="6 8" id="KW-0326">Glycosidase</keyword>
<evidence type="ECO:0008006" key="11">
    <source>
        <dbReference type="Google" id="ProtNLM"/>
    </source>
</evidence>
<dbReference type="AlphaFoldDB" id="A0A803KMK1"/>
<name>A0A803KMK1_CHEQI</name>
<dbReference type="InterPro" id="IPR000743">
    <property type="entry name" value="Glyco_hydro_28"/>
</dbReference>
<evidence type="ECO:0000256" key="7">
    <source>
        <dbReference type="ARBA" id="ARBA00023316"/>
    </source>
</evidence>
<evidence type="ECO:0000256" key="1">
    <source>
        <dbReference type="ARBA" id="ARBA00004191"/>
    </source>
</evidence>
<keyword evidence="4" id="KW-0964">Secreted</keyword>
<dbReference type="GO" id="GO:0004650">
    <property type="term" value="F:polygalacturonase activity"/>
    <property type="evidence" value="ECO:0007669"/>
    <property type="project" value="InterPro"/>
</dbReference>
<evidence type="ECO:0000256" key="5">
    <source>
        <dbReference type="ARBA" id="ARBA00022801"/>
    </source>
</evidence>
<evidence type="ECO:0000256" key="3">
    <source>
        <dbReference type="ARBA" id="ARBA00022512"/>
    </source>
</evidence>
<dbReference type="OMA" id="DNRAWIM"/>
<evidence type="ECO:0000256" key="6">
    <source>
        <dbReference type="ARBA" id="ARBA00023295"/>
    </source>
</evidence>
<dbReference type="Proteomes" id="UP000596660">
    <property type="component" value="Unplaced"/>
</dbReference>
<protein>
    <recommendedName>
        <fullName evidence="11">Polygalacturonase-like</fullName>
    </recommendedName>
</protein>
<keyword evidence="7" id="KW-0961">Cell wall biogenesis/degradation</keyword>
<sequence>LTSSISAATKAYNVLELGAKPTGLTDTSTAFLSAWEAACKTNGSASITVPKGRYLLHPIEFRGSDCNNNDITFYIDGTIVAPLDYHVLGRVDRWVWFDRVSGVTIAGHGFFDAKGTSLWNCKKGKNGDKCPRGSTTLTFTSSNNIVIKGITSLNSQLYHIVINVCKDVLIEAVKIRAAGNSPNTDGIHVQESSGVNIMNTKVKTGDDCVSIGPGAKNLWIERISCGPSHGIRYGTTHPYISSVLQ</sequence>
<reference evidence="9" key="1">
    <citation type="journal article" date="2017" name="Nature">
        <title>The genome of Chenopodium quinoa.</title>
        <authorList>
            <person name="Jarvis D.E."/>
            <person name="Ho Y.S."/>
            <person name="Lightfoot D.J."/>
            <person name="Schmoeckel S.M."/>
            <person name="Li B."/>
            <person name="Borm T.J.A."/>
            <person name="Ohyanagi H."/>
            <person name="Mineta K."/>
            <person name="Michell C.T."/>
            <person name="Saber N."/>
            <person name="Kharbatia N.M."/>
            <person name="Rupper R.R."/>
            <person name="Sharp A.R."/>
            <person name="Dally N."/>
            <person name="Boughton B.A."/>
            <person name="Woo Y.H."/>
            <person name="Gao G."/>
            <person name="Schijlen E.G.W.M."/>
            <person name="Guo X."/>
            <person name="Momin A.A."/>
            <person name="Negrao S."/>
            <person name="Al-Babili S."/>
            <person name="Gehring C."/>
            <person name="Roessner U."/>
            <person name="Jung C."/>
            <person name="Murphy K."/>
            <person name="Arold S.T."/>
            <person name="Gojobori T."/>
            <person name="van der Linden C.G."/>
            <person name="van Loo E.N."/>
            <person name="Jellen E.N."/>
            <person name="Maughan P.J."/>
            <person name="Tester M."/>
        </authorList>
    </citation>
    <scope>NUCLEOTIDE SEQUENCE [LARGE SCALE GENOMIC DNA]</scope>
    <source>
        <strain evidence="9">cv. PI 614886</strain>
    </source>
</reference>
<dbReference type="GO" id="GO:0071555">
    <property type="term" value="P:cell wall organization"/>
    <property type="evidence" value="ECO:0007669"/>
    <property type="project" value="UniProtKB-KW"/>
</dbReference>
<accession>A0A803KMK1</accession>
<dbReference type="InterPro" id="IPR012334">
    <property type="entry name" value="Pectin_lyas_fold"/>
</dbReference>
<dbReference type="GO" id="GO:0005975">
    <property type="term" value="P:carbohydrate metabolic process"/>
    <property type="evidence" value="ECO:0007669"/>
    <property type="project" value="InterPro"/>
</dbReference>
<evidence type="ECO:0000256" key="8">
    <source>
        <dbReference type="RuleBase" id="RU361169"/>
    </source>
</evidence>
<keyword evidence="10" id="KW-1185">Reference proteome</keyword>
<dbReference type="Gramene" id="AUR62000257-RA">
    <property type="protein sequence ID" value="AUR62000257-RA:cds"/>
    <property type="gene ID" value="AUR62000257"/>
</dbReference>
<dbReference type="Gene3D" id="2.160.20.10">
    <property type="entry name" value="Single-stranded right-handed beta-helix, Pectin lyase-like"/>
    <property type="match status" value="1"/>
</dbReference>
<keyword evidence="5 8" id="KW-0378">Hydrolase</keyword>